<name>A0A1Q9EMV6_SYMMI</name>
<gene>
    <name evidence="2" type="ORF">AK812_SmicGene7701</name>
</gene>
<sequence length="123" mass="13219">MAFAFWHLPLPIEALEAPQRAPCRTEVDFWRLPLPPLDLDDILLVSPRKDAEVDSPQKAVASESTASPKEEVLSAGSGTPSDTGLIDREDLDNSVASEPGPPRRPQLLALAAGVHDSETGKPM</sequence>
<protein>
    <submittedName>
        <fullName evidence="2">Uncharacterized protein</fullName>
    </submittedName>
</protein>
<evidence type="ECO:0000313" key="3">
    <source>
        <dbReference type="Proteomes" id="UP000186817"/>
    </source>
</evidence>
<evidence type="ECO:0000256" key="1">
    <source>
        <dbReference type="SAM" id="MobiDB-lite"/>
    </source>
</evidence>
<keyword evidence="3" id="KW-1185">Reference proteome</keyword>
<evidence type="ECO:0000313" key="2">
    <source>
        <dbReference type="EMBL" id="OLQ08769.1"/>
    </source>
</evidence>
<organism evidence="2 3">
    <name type="scientific">Symbiodinium microadriaticum</name>
    <name type="common">Dinoflagellate</name>
    <name type="synonym">Zooxanthella microadriatica</name>
    <dbReference type="NCBI Taxonomy" id="2951"/>
    <lineage>
        <taxon>Eukaryota</taxon>
        <taxon>Sar</taxon>
        <taxon>Alveolata</taxon>
        <taxon>Dinophyceae</taxon>
        <taxon>Suessiales</taxon>
        <taxon>Symbiodiniaceae</taxon>
        <taxon>Symbiodinium</taxon>
    </lineage>
</organism>
<reference evidence="2 3" key="1">
    <citation type="submission" date="2016-02" db="EMBL/GenBank/DDBJ databases">
        <title>Genome analysis of coral dinoflagellate symbionts highlights evolutionary adaptations to a symbiotic lifestyle.</title>
        <authorList>
            <person name="Aranda M."/>
            <person name="Li Y."/>
            <person name="Liew Y.J."/>
            <person name="Baumgarten S."/>
            <person name="Simakov O."/>
            <person name="Wilson M."/>
            <person name="Piel J."/>
            <person name="Ashoor H."/>
            <person name="Bougouffa S."/>
            <person name="Bajic V.B."/>
            <person name="Ryu T."/>
            <person name="Ravasi T."/>
            <person name="Bayer T."/>
            <person name="Micklem G."/>
            <person name="Kim H."/>
            <person name="Bhak J."/>
            <person name="Lajeunesse T.C."/>
            <person name="Voolstra C.R."/>
        </authorList>
    </citation>
    <scope>NUCLEOTIDE SEQUENCE [LARGE SCALE GENOMIC DNA]</scope>
    <source>
        <strain evidence="2 3">CCMP2467</strain>
    </source>
</reference>
<dbReference type="AlphaFoldDB" id="A0A1Q9EMV6"/>
<proteinExistence type="predicted"/>
<feature type="region of interest" description="Disordered" evidence="1">
    <location>
        <begin position="49"/>
        <end position="123"/>
    </location>
</feature>
<comment type="caution">
    <text evidence="2">The sequence shown here is derived from an EMBL/GenBank/DDBJ whole genome shotgun (WGS) entry which is preliminary data.</text>
</comment>
<dbReference type="EMBL" id="LSRX01000110">
    <property type="protein sequence ID" value="OLQ08769.1"/>
    <property type="molecule type" value="Genomic_DNA"/>
</dbReference>
<dbReference type="Proteomes" id="UP000186817">
    <property type="component" value="Unassembled WGS sequence"/>
</dbReference>
<accession>A0A1Q9EMV6</accession>